<keyword evidence="1" id="KW-0472">Membrane</keyword>
<dbReference type="Proteomes" id="UP000183832">
    <property type="component" value="Unassembled WGS sequence"/>
</dbReference>
<evidence type="ECO:0000256" key="1">
    <source>
        <dbReference type="SAM" id="Phobius"/>
    </source>
</evidence>
<dbReference type="AlphaFoldDB" id="A0A1J1HI47"/>
<organism evidence="2 3">
    <name type="scientific">Clunio marinus</name>
    <dbReference type="NCBI Taxonomy" id="568069"/>
    <lineage>
        <taxon>Eukaryota</taxon>
        <taxon>Metazoa</taxon>
        <taxon>Ecdysozoa</taxon>
        <taxon>Arthropoda</taxon>
        <taxon>Hexapoda</taxon>
        <taxon>Insecta</taxon>
        <taxon>Pterygota</taxon>
        <taxon>Neoptera</taxon>
        <taxon>Endopterygota</taxon>
        <taxon>Diptera</taxon>
        <taxon>Nematocera</taxon>
        <taxon>Chironomoidea</taxon>
        <taxon>Chironomidae</taxon>
        <taxon>Clunio</taxon>
    </lineage>
</organism>
<feature type="transmembrane region" description="Helical" evidence="1">
    <location>
        <begin position="77"/>
        <end position="97"/>
    </location>
</feature>
<protein>
    <submittedName>
        <fullName evidence="2">CLUMA_CG001476, isoform A</fullName>
    </submittedName>
</protein>
<accession>A0A1J1HI47</accession>
<gene>
    <name evidence="2" type="ORF">CLUMA_CG001476</name>
</gene>
<keyword evidence="1" id="KW-0812">Transmembrane</keyword>
<keyword evidence="3" id="KW-1185">Reference proteome</keyword>
<name>A0A1J1HI47_9DIPT</name>
<dbReference type="EMBL" id="CVRI01000004">
    <property type="protein sequence ID" value="CRK87685.1"/>
    <property type="molecule type" value="Genomic_DNA"/>
</dbReference>
<keyword evidence="1" id="KW-1133">Transmembrane helix</keyword>
<evidence type="ECO:0000313" key="2">
    <source>
        <dbReference type="EMBL" id="CRK87685.1"/>
    </source>
</evidence>
<reference evidence="2 3" key="1">
    <citation type="submission" date="2015-04" db="EMBL/GenBank/DDBJ databases">
        <authorList>
            <person name="Syromyatnikov M.Y."/>
            <person name="Popov V.N."/>
        </authorList>
    </citation>
    <scope>NUCLEOTIDE SEQUENCE [LARGE SCALE GENOMIC DNA]</scope>
</reference>
<sequence length="153" mass="17431">MNKPRGRTFLDINGKKIGQSHVMRFLFLTIGSKHKNRQWNAVNSTQQVQQQKFHRSCFQRVEFNYENSKKTQMIKKLILLNTMSTVCLIPIAVRYQLTLSVCVSSYPPAVGVGNLVPHTGTMSSSDNGDDDDECCLFYLLTKQPVPKVIHQDL</sequence>
<evidence type="ECO:0000313" key="3">
    <source>
        <dbReference type="Proteomes" id="UP000183832"/>
    </source>
</evidence>
<proteinExistence type="predicted"/>